<dbReference type="Pfam" id="PF04828">
    <property type="entry name" value="GFA"/>
    <property type="match status" value="2"/>
</dbReference>
<keyword evidence="7" id="KW-1185">Reference proteome</keyword>
<dbReference type="GO" id="GO:0046872">
    <property type="term" value="F:metal ion binding"/>
    <property type="evidence" value="ECO:0007669"/>
    <property type="project" value="UniProtKB-KW"/>
</dbReference>
<evidence type="ECO:0000256" key="2">
    <source>
        <dbReference type="ARBA" id="ARBA00022723"/>
    </source>
</evidence>
<keyword evidence="2" id="KW-0479">Metal-binding</keyword>
<dbReference type="PROSITE" id="PS51891">
    <property type="entry name" value="CENP_V_GFA"/>
    <property type="match status" value="2"/>
</dbReference>
<dbReference type="PANTHER" id="PTHR33337:SF31">
    <property type="entry name" value="DUF636 DOMAIN PROTEIN (AFU_ORTHOLOGUE AFUA_2G12650)"/>
    <property type="match status" value="1"/>
</dbReference>
<feature type="domain" description="CENP-V/GFA" evidence="5">
    <location>
        <begin position="14"/>
        <end position="131"/>
    </location>
</feature>
<dbReference type="PANTHER" id="PTHR33337">
    <property type="entry name" value="GFA DOMAIN-CONTAINING PROTEIN"/>
    <property type="match status" value="1"/>
</dbReference>
<dbReference type="Gene3D" id="3.90.1590.10">
    <property type="entry name" value="glutathione-dependent formaldehyde- activating enzyme (gfa)"/>
    <property type="match status" value="2"/>
</dbReference>
<dbReference type="eggNOG" id="ENOG502S13F">
    <property type="taxonomic scope" value="Eukaryota"/>
</dbReference>
<reference evidence="6 7" key="1">
    <citation type="submission" date="2013-03" db="EMBL/GenBank/DDBJ databases">
        <title>The Genome Sequence of Capronia epimyces CBS 606.96.</title>
        <authorList>
            <consortium name="The Broad Institute Genomics Platform"/>
            <person name="Cuomo C."/>
            <person name="de Hoog S."/>
            <person name="Gorbushina A."/>
            <person name="Walker B."/>
            <person name="Young S.K."/>
            <person name="Zeng Q."/>
            <person name="Gargeya S."/>
            <person name="Fitzgerald M."/>
            <person name="Haas B."/>
            <person name="Abouelleil A."/>
            <person name="Allen A.W."/>
            <person name="Alvarado L."/>
            <person name="Arachchi H.M."/>
            <person name="Berlin A.M."/>
            <person name="Chapman S.B."/>
            <person name="Gainer-Dewar J."/>
            <person name="Goldberg J."/>
            <person name="Griggs A."/>
            <person name="Gujja S."/>
            <person name="Hansen M."/>
            <person name="Howarth C."/>
            <person name="Imamovic A."/>
            <person name="Ireland A."/>
            <person name="Larimer J."/>
            <person name="McCowan C."/>
            <person name="Murphy C."/>
            <person name="Pearson M."/>
            <person name="Poon T.W."/>
            <person name="Priest M."/>
            <person name="Roberts A."/>
            <person name="Saif S."/>
            <person name="Shea T."/>
            <person name="Sisk P."/>
            <person name="Sykes S."/>
            <person name="Wortman J."/>
            <person name="Nusbaum C."/>
            <person name="Birren B."/>
        </authorList>
    </citation>
    <scope>NUCLEOTIDE SEQUENCE [LARGE SCALE GENOMIC DNA]</scope>
    <source>
        <strain evidence="6 7">CBS 606.96</strain>
    </source>
</reference>
<feature type="domain" description="CENP-V/GFA" evidence="5">
    <location>
        <begin position="191"/>
        <end position="322"/>
    </location>
</feature>
<dbReference type="SUPFAM" id="SSF51316">
    <property type="entry name" value="Mss4-like"/>
    <property type="match status" value="2"/>
</dbReference>
<evidence type="ECO:0000259" key="5">
    <source>
        <dbReference type="PROSITE" id="PS51891"/>
    </source>
</evidence>
<evidence type="ECO:0000256" key="4">
    <source>
        <dbReference type="ARBA" id="ARBA00023239"/>
    </source>
</evidence>
<proteinExistence type="inferred from homology"/>
<dbReference type="GO" id="GO:0016846">
    <property type="term" value="F:carbon-sulfur lyase activity"/>
    <property type="evidence" value="ECO:0007669"/>
    <property type="project" value="InterPro"/>
</dbReference>
<dbReference type="InterPro" id="IPR011057">
    <property type="entry name" value="Mss4-like_sf"/>
</dbReference>
<name>W9X908_9EURO</name>
<organism evidence="6 7">
    <name type="scientific">Capronia epimyces CBS 606.96</name>
    <dbReference type="NCBI Taxonomy" id="1182542"/>
    <lineage>
        <taxon>Eukaryota</taxon>
        <taxon>Fungi</taxon>
        <taxon>Dikarya</taxon>
        <taxon>Ascomycota</taxon>
        <taxon>Pezizomycotina</taxon>
        <taxon>Eurotiomycetes</taxon>
        <taxon>Chaetothyriomycetidae</taxon>
        <taxon>Chaetothyriales</taxon>
        <taxon>Herpotrichiellaceae</taxon>
        <taxon>Capronia</taxon>
    </lineage>
</organism>
<comment type="caution">
    <text evidence="6">The sequence shown here is derived from an EMBL/GenBank/DDBJ whole genome shotgun (WGS) entry which is preliminary data.</text>
</comment>
<dbReference type="Proteomes" id="UP000019478">
    <property type="component" value="Unassembled WGS sequence"/>
</dbReference>
<protein>
    <recommendedName>
        <fullName evidence="5">CENP-V/GFA domain-containing protein</fullName>
    </recommendedName>
</protein>
<evidence type="ECO:0000256" key="3">
    <source>
        <dbReference type="ARBA" id="ARBA00022833"/>
    </source>
</evidence>
<evidence type="ECO:0000313" key="6">
    <source>
        <dbReference type="EMBL" id="EXJ76947.1"/>
    </source>
</evidence>
<dbReference type="AlphaFoldDB" id="W9X908"/>
<comment type="similarity">
    <text evidence="1">Belongs to the Gfa family.</text>
</comment>
<sequence length="362" mass="40306">MSEPKEELEHALTLTIECHCGLTSFSVSIPHSSLPLKSAICHCNSCRHATGQIFATFAVLPVAVPEAVLDSGHLVRYISSSVCDRWFCRRCGASVLNHDKDAEPEEWEAGTGVLRFEDGLEGKLNRVQLWVEDVSGDAGAAAWINRGHLVGMDRHWRGRQSDLVSDKTVTDLMRQNSVSSTAARSHDNDRLRAHCHCRNVTFSMARPDQDLNQRTGKFEANLDACTSCRLVTGFEITSWITVPRDLVCIDEVSLDTFLADRSKLGHYQTSSHVDRYFCVKCGATIFYHQQNLETFDVGAGLLDTGSEGKARAEDWLAWQPYPEFLSYQEDAIDKEFVTNLAKSVRPEEVVADETVHDDAAVA</sequence>
<dbReference type="InterPro" id="IPR006913">
    <property type="entry name" value="CENP-V/GFA"/>
</dbReference>
<evidence type="ECO:0000313" key="7">
    <source>
        <dbReference type="Proteomes" id="UP000019478"/>
    </source>
</evidence>
<accession>W9X908</accession>
<dbReference type="GeneID" id="19174185"/>
<dbReference type="HOGENOM" id="CLU_038839_1_0_1"/>
<keyword evidence="3" id="KW-0862">Zinc</keyword>
<gene>
    <name evidence="6" type="ORF">A1O3_10104</name>
</gene>
<dbReference type="EMBL" id="AMGY01000011">
    <property type="protein sequence ID" value="EXJ76947.1"/>
    <property type="molecule type" value="Genomic_DNA"/>
</dbReference>
<dbReference type="RefSeq" id="XP_007738385.1">
    <property type="nucleotide sequence ID" value="XM_007740195.1"/>
</dbReference>
<dbReference type="OrthoDB" id="5422068at2759"/>
<evidence type="ECO:0000256" key="1">
    <source>
        <dbReference type="ARBA" id="ARBA00005495"/>
    </source>
</evidence>
<keyword evidence="4" id="KW-0456">Lyase</keyword>